<feature type="transmembrane region" description="Helical" evidence="2">
    <location>
        <begin position="155"/>
        <end position="175"/>
    </location>
</feature>
<comment type="caution">
    <text evidence="3">The sequence shown here is derived from an EMBL/GenBank/DDBJ whole genome shotgun (WGS) entry which is preliminary data.</text>
</comment>
<dbReference type="InterPro" id="IPR005325">
    <property type="entry name" value="DUF308_memb"/>
</dbReference>
<sequence>MTDPSQTQGGREAAAETPSDAPDSAASQAAYLAGREGAHNKWLLLIIGIVTLIAGVLAIAMPFLASITAAFVAGWVLVASGAIGLIAAFRRRHGWHMVAAALSAALSVFIGLMILAQPVLGLITITALIIGFFAASGALRVYYGIRLMRYGSGGGWMIAGGALSLILAVMLISGLPFSAAWVPGVLLGIDLVTWGAILIALGSRSEQIAAASEAAAG</sequence>
<keyword evidence="2" id="KW-0812">Transmembrane</keyword>
<protein>
    <submittedName>
        <fullName evidence="3">HdeD family acid-resistance protein</fullName>
    </submittedName>
</protein>
<keyword evidence="2" id="KW-0472">Membrane</keyword>
<evidence type="ECO:0000313" key="4">
    <source>
        <dbReference type="Proteomes" id="UP001607157"/>
    </source>
</evidence>
<feature type="region of interest" description="Disordered" evidence="1">
    <location>
        <begin position="1"/>
        <end position="23"/>
    </location>
</feature>
<evidence type="ECO:0000256" key="1">
    <source>
        <dbReference type="SAM" id="MobiDB-lite"/>
    </source>
</evidence>
<dbReference type="InterPro" id="IPR052712">
    <property type="entry name" value="Acid_resist_chaperone_HdeD"/>
</dbReference>
<keyword evidence="2" id="KW-1133">Transmembrane helix</keyword>
<reference evidence="3 4" key="1">
    <citation type="submission" date="2024-10" db="EMBL/GenBank/DDBJ databases">
        <authorList>
            <person name="Yang X.-N."/>
        </authorList>
    </citation>
    <scope>NUCLEOTIDE SEQUENCE [LARGE SCALE GENOMIC DNA]</scope>
    <source>
        <strain evidence="3 4">CAU 1059</strain>
    </source>
</reference>
<name>A0ABW7I940_9RHOB</name>
<feature type="transmembrane region" description="Helical" evidence="2">
    <location>
        <begin position="42"/>
        <end position="61"/>
    </location>
</feature>
<feature type="transmembrane region" description="Helical" evidence="2">
    <location>
        <begin position="122"/>
        <end position="143"/>
    </location>
</feature>
<gene>
    <name evidence="3" type="ORF">ACGRVM_12350</name>
</gene>
<feature type="transmembrane region" description="Helical" evidence="2">
    <location>
        <begin position="95"/>
        <end position="116"/>
    </location>
</feature>
<dbReference type="RefSeq" id="WP_377172076.1">
    <property type="nucleotide sequence ID" value="NZ_JBHTJC010000003.1"/>
</dbReference>
<dbReference type="PANTHER" id="PTHR34989">
    <property type="entry name" value="PROTEIN HDED"/>
    <property type="match status" value="1"/>
</dbReference>
<dbReference type="PANTHER" id="PTHR34989:SF1">
    <property type="entry name" value="PROTEIN HDED"/>
    <property type="match status" value="1"/>
</dbReference>
<dbReference type="Proteomes" id="UP001607157">
    <property type="component" value="Unassembled WGS sequence"/>
</dbReference>
<accession>A0ABW7I940</accession>
<keyword evidence="4" id="KW-1185">Reference proteome</keyword>
<dbReference type="Pfam" id="PF03729">
    <property type="entry name" value="DUF308"/>
    <property type="match status" value="1"/>
</dbReference>
<feature type="transmembrane region" description="Helical" evidence="2">
    <location>
        <begin position="181"/>
        <end position="201"/>
    </location>
</feature>
<feature type="transmembrane region" description="Helical" evidence="2">
    <location>
        <begin position="67"/>
        <end position="88"/>
    </location>
</feature>
<evidence type="ECO:0000313" key="3">
    <source>
        <dbReference type="EMBL" id="MFH0254687.1"/>
    </source>
</evidence>
<proteinExistence type="predicted"/>
<evidence type="ECO:0000256" key="2">
    <source>
        <dbReference type="SAM" id="Phobius"/>
    </source>
</evidence>
<organism evidence="3 4">
    <name type="scientific">Roseovarius aquimarinus</name>
    <dbReference type="NCBI Taxonomy" id="1229156"/>
    <lineage>
        <taxon>Bacteria</taxon>
        <taxon>Pseudomonadati</taxon>
        <taxon>Pseudomonadota</taxon>
        <taxon>Alphaproteobacteria</taxon>
        <taxon>Rhodobacterales</taxon>
        <taxon>Roseobacteraceae</taxon>
        <taxon>Roseovarius</taxon>
    </lineage>
</organism>
<dbReference type="EMBL" id="JBIHMM010000003">
    <property type="protein sequence ID" value="MFH0254687.1"/>
    <property type="molecule type" value="Genomic_DNA"/>
</dbReference>